<proteinExistence type="predicted"/>
<keyword evidence="3" id="KW-1185">Reference proteome</keyword>
<evidence type="ECO:0000256" key="1">
    <source>
        <dbReference type="SAM" id="Phobius"/>
    </source>
</evidence>
<evidence type="ECO:0000313" key="2">
    <source>
        <dbReference type="EMBL" id="RRJ33828.1"/>
    </source>
</evidence>
<reference evidence="2 3" key="1">
    <citation type="submission" date="2018-11" db="EMBL/GenBank/DDBJ databases">
        <title>Taxonoimc description of Halomarina strain SPP-AMP-1.</title>
        <authorList>
            <person name="Pal Y."/>
            <person name="Srinivasana K."/>
            <person name="Verma A."/>
            <person name="Kumar P."/>
        </authorList>
    </citation>
    <scope>NUCLEOTIDE SEQUENCE [LARGE SCALE GENOMIC DNA]</scope>
    <source>
        <strain evidence="2 3">SPP-AMP-1</strain>
    </source>
</reference>
<organism evidence="2 3">
    <name type="scientific">Halocatena pleomorpha</name>
    <dbReference type="NCBI Taxonomy" id="1785090"/>
    <lineage>
        <taxon>Archaea</taxon>
        <taxon>Methanobacteriati</taxon>
        <taxon>Methanobacteriota</taxon>
        <taxon>Stenosarchaea group</taxon>
        <taxon>Halobacteria</taxon>
        <taxon>Halobacteriales</taxon>
        <taxon>Natronomonadaceae</taxon>
        <taxon>Halocatena</taxon>
    </lineage>
</organism>
<gene>
    <name evidence="2" type="ORF">EIK79_03325</name>
</gene>
<comment type="caution">
    <text evidence="2">The sequence shown here is derived from an EMBL/GenBank/DDBJ whole genome shotgun (WGS) entry which is preliminary data.</text>
</comment>
<dbReference type="Proteomes" id="UP000282322">
    <property type="component" value="Unassembled WGS sequence"/>
</dbReference>
<feature type="transmembrane region" description="Helical" evidence="1">
    <location>
        <begin position="22"/>
        <end position="46"/>
    </location>
</feature>
<dbReference type="RefSeq" id="WP_124953695.1">
    <property type="nucleotide sequence ID" value="NZ_RRCH01000003.1"/>
</dbReference>
<sequence>MRVPDSARTAPRMKPSFPLPEAASLILVLTGGLLAAFGGFTIVLPIDDVERKSIGLFVMGTLLSGVGMTVVLQL</sequence>
<keyword evidence="1" id="KW-0472">Membrane</keyword>
<keyword evidence="1" id="KW-0812">Transmembrane</keyword>
<keyword evidence="1" id="KW-1133">Transmembrane helix</keyword>
<name>A0A3P3RLQ0_9EURY</name>
<accession>A0A3P3RLQ0</accession>
<protein>
    <submittedName>
        <fullName evidence="2">Uncharacterized protein</fullName>
    </submittedName>
</protein>
<feature type="transmembrane region" description="Helical" evidence="1">
    <location>
        <begin position="53"/>
        <end position="72"/>
    </location>
</feature>
<dbReference type="AlphaFoldDB" id="A0A3P3RLQ0"/>
<dbReference type="EMBL" id="RRCH01000003">
    <property type="protein sequence ID" value="RRJ33828.1"/>
    <property type="molecule type" value="Genomic_DNA"/>
</dbReference>
<evidence type="ECO:0000313" key="3">
    <source>
        <dbReference type="Proteomes" id="UP000282322"/>
    </source>
</evidence>